<reference evidence="2" key="1">
    <citation type="submission" date="2018-05" db="EMBL/GenBank/DDBJ databases">
        <authorList>
            <person name="Lanie J.A."/>
            <person name="Ng W.-L."/>
            <person name="Kazmierczak K.M."/>
            <person name="Andrzejewski T.M."/>
            <person name="Davidsen T.M."/>
            <person name="Wayne K.J."/>
            <person name="Tettelin H."/>
            <person name="Glass J.I."/>
            <person name="Rusch D."/>
            <person name="Podicherti R."/>
            <person name="Tsui H.-C.T."/>
            <person name="Winkler M.E."/>
        </authorList>
    </citation>
    <scope>NUCLEOTIDE SEQUENCE</scope>
</reference>
<dbReference type="SUPFAM" id="SSF141673">
    <property type="entry name" value="MOSC N-terminal domain-like"/>
    <property type="match status" value="1"/>
</dbReference>
<sequence length="230" mass="25794">MVVDDSGQFMTQRTSPKMALINTKISAQTLNLNAPGMSELSLPLFPTAGESQEVEIWGDRCEAWTSSPQTKKWISEFLGESCNIVFMPDHSNRPVDPDYTVGENQVSFSDGFPFLLISEASLNDLNKRLPESVAMMRFRPNLVVKNTEPFEEDFWKFIRIGDCELQVVKPCSRCVLTTVDPETGKFSGKEPLRTLATFRKENGKVLFGQNLLATKMGEMEVGMPVEIISK</sequence>
<dbReference type="PROSITE" id="PS51340">
    <property type="entry name" value="MOSC"/>
    <property type="match status" value="1"/>
</dbReference>
<dbReference type="EMBL" id="UINC01001188">
    <property type="protein sequence ID" value="SUZ73741.1"/>
    <property type="molecule type" value="Genomic_DNA"/>
</dbReference>
<evidence type="ECO:0000313" key="2">
    <source>
        <dbReference type="EMBL" id="SUZ73741.1"/>
    </source>
</evidence>
<dbReference type="GO" id="GO:0030151">
    <property type="term" value="F:molybdenum ion binding"/>
    <property type="evidence" value="ECO:0007669"/>
    <property type="project" value="InterPro"/>
</dbReference>
<gene>
    <name evidence="2" type="ORF">METZ01_LOCUS26595</name>
</gene>
<dbReference type="Pfam" id="PF03476">
    <property type="entry name" value="MOSC_N"/>
    <property type="match status" value="1"/>
</dbReference>
<dbReference type="GO" id="GO:0003824">
    <property type="term" value="F:catalytic activity"/>
    <property type="evidence" value="ECO:0007669"/>
    <property type="project" value="InterPro"/>
</dbReference>
<name>A0A381Q318_9ZZZZ</name>
<organism evidence="2">
    <name type="scientific">marine metagenome</name>
    <dbReference type="NCBI Taxonomy" id="408172"/>
    <lineage>
        <taxon>unclassified sequences</taxon>
        <taxon>metagenomes</taxon>
        <taxon>ecological metagenomes</taxon>
    </lineage>
</organism>
<dbReference type="PANTHER" id="PTHR14237">
    <property type="entry name" value="MOLYBDOPTERIN COFACTOR SULFURASE MOSC"/>
    <property type="match status" value="1"/>
</dbReference>
<dbReference type="PANTHER" id="PTHR14237:SF19">
    <property type="entry name" value="MITOCHONDRIAL AMIDOXIME REDUCING COMPONENT 1"/>
    <property type="match status" value="1"/>
</dbReference>
<feature type="domain" description="MOSC" evidence="1">
    <location>
        <begin position="87"/>
        <end position="228"/>
    </location>
</feature>
<evidence type="ECO:0000259" key="1">
    <source>
        <dbReference type="PROSITE" id="PS51340"/>
    </source>
</evidence>
<dbReference type="InterPro" id="IPR005303">
    <property type="entry name" value="MOCOS_middle"/>
</dbReference>
<dbReference type="AlphaFoldDB" id="A0A381Q318"/>
<dbReference type="InterPro" id="IPR011037">
    <property type="entry name" value="Pyrv_Knase-like_insert_dom_sf"/>
</dbReference>
<dbReference type="Pfam" id="PF03473">
    <property type="entry name" value="MOSC"/>
    <property type="match status" value="1"/>
</dbReference>
<dbReference type="InterPro" id="IPR005302">
    <property type="entry name" value="MoCF_Sase_C"/>
</dbReference>
<dbReference type="GO" id="GO:0030170">
    <property type="term" value="F:pyridoxal phosphate binding"/>
    <property type="evidence" value="ECO:0007669"/>
    <property type="project" value="InterPro"/>
</dbReference>
<accession>A0A381Q318</accession>
<protein>
    <recommendedName>
        <fullName evidence="1">MOSC domain-containing protein</fullName>
    </recommendedName>
</protein>
<proteinExistence type="predicted"/>
<dbReference type="SUPFAM" id="SSF50800">
    <property type="entry name" value="PK beta-barrel domain-like"/>
    <property type="match status" value="1"/>
</dbReference>